<dbReference type="EMBL" id="JACGWJ010000027">
    <property type="protein sequence ID" value="KAL0308977.1"/>
    <property type="molecule type" value="Genomic_DNA"/>
</dbReference>
<proteinExistence type="predicted"/>
<dbReference type="AlphaFoldDB" id="A0AAW2KT00"/>
<dbReference type="InterPro" id="IPR040256">
    <property type="entry name" value="At4g02000-like"/>
</dbReference>
<protein>
    <recommendedName>
        <fullName evidence="2">DUF4283 domain-containing protein</fullName>
    </recommendedName>
</protein>
<name>A0AAW2KT00_SESRA</name>
<dbReference type="PANTHER" id="PTHR31286">
    <property type="entry name" value="GLYCINE-RICH CELL WALL STRUCTURAL PROTEIN 1.8-LIKE"/>
    <property type="match status" value="1"/>
</dbReference>
<accession>A0AAW2KT00</accession>
<comment type="caution">
    <text evidence="1">The sequence shown here is derived from an EMBL/GenBank/DDBJ whole genome shotgun (WGS) entry which is preliminary data.</text>
</comment>
<evidence type="ECO:0008006" key="2">
    <source>
        <dbReference type="Google" id="ProtNLM"/>
    </source>
</evidence>
<evidence type="ECO:0000313" key="1">
    <source>
        <dbReference type="EMBL" id="KAL0308977.1"/>
    </source>
</evidence>
<reference evidence="1" key="2">
    <citation type="journal article" date="2024" name="Plant">
        <title>Genomic evolution and insights into agronomic trait innovations of Sesamum species.</title>
        <authorList>
            <person name="Miao H."/>
            <person name="Wang L."/>
            <person name="Qu L."/>
            <person name="Liu H."/>
            <person name="Sun Y."/>
            <person name="Le M."/>
            <person name="Wang Q."/>
            <person name="Wei S."/>
            <person name="Zheng Y."/>
            <person name="Lin W."/>
            <person name="Duan Y."/>
            <person name="Cao H."/>
            <person name="Xiong S."/>
            <person name="Wang X."/>
            <person name="Wei L."/>
            <person name="Li C."/>
            <person name="Ma Q."/>
            <person name="Ju M."/>
            <person name="Zhao R."/>
            <person name="Li G."/>
            <person name="Mu C."/>
            <person name="Tian Q."/>
            <person name="Mei H."/>
            <person name="Zhang T."/>
            <person name="Gao T."/>
            <person name="Zhang H."/>
        </authorList>
    </citation>
    <scope>NUCLEOTIDE SEQUENCE</scope>
    <source>
        <strain evidence="1">G02</strain>
    </source>
</reference>
<organism evidence="1">
    <name type="scientific">Sesamum radiatum</name>
    <name type="common">Black benniseed</name>
    <dbReference type="NCBI Taxonomy" id="300843"/>
    <lineage>
        <taxon>Eukaryota</taxon>
        <taxon>Viridiplantae</taxon>
        <taxon>Streptophyta</taxon>
        <taxon>Embryophyta</taxon>
        <taxon>Tracheophyta</taxon>
        <taxon>Spermatophyta</taxon>
        <taxon>Magnoliopsida</taxon>
        <taxon>eudicotyledons</taxon>
        <taxon>Gunneridae</taxon>
        <taxon>Pentapetalae</taxon>
        <taxon>asterids</taxon>
        <taxon>lamiids</taxon>
        <taxon>Lamiales</taxon>
        <taxon>Pedaliaceae</taxon>
        <taxon>Sesamum</taxon>
    </lineage>
</organism>
<sequence>MAFRCVSLKGHLHLIYGKESPIIPVWVRLPELPIQFFDREALFSIACLLGTPLRTDVSMATLVRPSVARVCVEINLLEPLQIEIGLGFGIEVFIQPVIYERLPKYYGTYKHLGHTEDECYEKLKSRGPVRPVERDDQRAFDHADLRVKLDAQRPQWELHTRRKGKCVVVEDVDGRPRASSSGVKGTKDGGVEVELHDTVLPAGMSEPILHGEAVDGGTEKDIPVLQSTPDVCQGVKDVATCSLEPVVHEEQLP</sequence>
<dbReference type="PANTHER" id="PTHR31286:SF179">
    <property type="entry name" value="RNASE H TYPE-1 DOMAIN-CONTAINING PROTEIN"/>
    <property type="match status" value="1"/>
</dbReference>
<gene>
    <name evidence="1" type="ORF">Sradi_5840000</name>
</gene>
<reference evidence="1" key="1">
    <citation type="submission" date="2020-06" db="EMBL/GenBank/DDBJ databases">
        <authorList>
            <person name="Li T."/>
            <person name="Hu X."/>
            <person name="Zhang T."/>
            <person name="Song X."/>
            <person name="Zhang H."/>
            <person name="Dai N."/>
            <person name="Sheng W."/>
            <person name="Hou X."/>
            <person name="Wei L."/>
        </authorList>
    </citation>
    <scope>NUCLEOTIDE SEQUENCE</scope>
    <source>
        <strain evidence="1">G02</strain>
        <tissue evidence="1">Leaf</tissue>
    </source>
</reference>